<reference evidence="1 2" key="1">
    <citation type="journal article" date="2019" name="Commun. Biol.">
        <title>The bagworm genome reveals a unique fibroin gene that provides high tensile strength.</title>
        <authorList>
            <person name="Kono N."/>
            <person name="Nakamura H."/>
            <person name="Ohtoshi R."/>
            <person name="Tomita M."/>
            <person name="Numata K."/>
            <person name="Arakawa K."/>
        </authorList>
    </citation>
    <scope>NUCLEOTIDE SEQUENCE [LARGE SCALE GENOMIC DNA]</scope>
</reference>
<dbReference type="EMBL" id="BGZK01000204">
    <property type="protein sequence ID" value="GBP28209.1"/>
    <property type="molecule type" value="Genomic_DNA"/>
</dbReference>
<protein>
    <submittedName>
        <fullName evidence="1">Uncharacterized protein</fullName>
    </submittedName>
</protein>
<accession>A0A4C1UPE9</accession>
<dbReference type="Proteomes" id="UP000299102">
    <property type="component" value="Unassembled WGS sequence"/>
</dbReference>
<evidence type="ECO:0000313" key="1">
    <source>
        <dbReference type="EMBL" id="GBP28209.1"/>
    </source>
</evidence>
<proteinExistence type="predicted"/>
<comment type="caution">
    <text evidence="1">The sequence shown here is derived from an EMBL/GenBank/DDBJ whole genome shotgun (WGS) entry which is preliminary data.</text>
</comment>
<keyword evidence="2" id="KW-1185">Reference proteome</keyword>
<name>A0A4C1UPE9_EUMVA</name>
<evidence type="ECO:0000313" key="2">
    <source>
        <dbReference type="Proteomes" id="UP000299102"/>
    </source>
</evidence>
<sequence length="33" mass="4013">ERRNGDTGARWSAVFQRPYYDVFAEMELKKIMF</sequence>
<feature type="non-terminal residue" evidence="1">
    <location>
        <position position="1"/>
    </location>
</feature>
<organism evidence="1 2">
    <name type="scientific">Eumeta variegata</name>
    <name type="common">Bagworm moth</name>
    <name type="synonym">Eumeta japonica</name>
    <dbReference type="NCBI Taxonomy" id="151549"/>
    <lineage>
        <taxon>Eukaryota</taxon>
        <taxon>Metazoa</taxon>
        <taxon>Ecdysozoa</taxon>
        <taxon>Arthropoda</taxon>
        <taxon>Hexapoda</taxon>
        <taxon>Insecta</taxon>
        <taxon>Pterygota</taxon>
        <taxon>Neoptera</taxon>
        <taxon>Endopterygota</taxon>
        <taxon>Lepidoptera</taxon>
        <taxon>Glossata</taxon>
        <taxon>Ditrysia</taxon>
        <taxon>Tineoidea</taxon>
        <taxon>Psychidae</taxon>
        <taxon>Oiketicinae</taxon>
        <taxon>Eumeta</taxon>
    </lineage>
</organism>
<gene>
    <name evidence="1" type="ORF">EVAR_19057_1</name>
</gene>
<dbReference type="AlphaFoldDB" id="A0A4C1UPE9"/>